<evidence type="ECO:0008006" key="4">
    <source>
        <dbReference type="Google" id="ProtNLM"/>
    </source>
</evidence>
<dbReference type="EMBL" id="AONQ01000072">
    <property type="protein sequence ID" value="EME68269.1"/>
    <property type="molecule type" value="Genomic_DNA"/>
</dbReference>
<organism evidence="2 3">
    <name type="scientific">Paramagnetospirillum caucaseum</name>
    <dbReference type="NCBI Taxonomy" id="1244869"/>
    <lineage>
        <taxon>Bacteria</taxon>
        <taxon>Pseudomonadati</taxon>
        <taxon>Pseudomonadota</taxon>
        <taxon>Alphaproteobacteria</taxon>
        <taxon>Rhodospirillales</taxon>
        <taxon>Magnetospirillaceae</taxon>
        <taxon>Paramagnetospirillum</taxon>
    </lineage>
</organism>
<name>M3A701_9PROT</name>
<dbReference type="STRING" id="1244869.H261_19204"/>
<dbReference type="Proteomes" id="UP000011744">
    <property type="component" value="Unassembled WGS sequence"/>
</dbReference>
<dbReference type="RefSeq" id="WP_008620803.1">
    <property type="nucleotide sequence ID" value="NZ_AONQ01000072.1"/>
</dbReference>
<dbReference type="PATRIC" id="fig|1244869.3.peg.3830"/>
<protein>
    <recommendedName>
        <fullName evidence="4">DUF5681 domain-containing protein</fullName>
    </recommendedName>
</protein>
<keyword evidence="3" id="KW-1185">Reference proteome</keyword>
<comment type="caution">
    <text evidence="2">The sequence shown here is derived from an EMBL/GenBank/DDBJ whole genome shotgun (WGS) entry which is preliminary data.</text>
</comment>
<feature type="region of interest" description="Disordered" evidence="1">
    <location>
        <begin position="1"/>
        <end position="30"/>
    </location>
</feature>
<sequence>MSNDTRKCAAKTRGKPFQPGNPGKPPGTRHRATRAVLELLDGEADALTRKAVEMALDGDTTALRLCLERLAPPAKDKPIAVSLPPLAGAEDASKAMAAVVDAMASGKITPSEAAAVAGVVETYRRTVETCDIERRLAALETKGA</sequence>
<accession>M3A701</accession>
<reference evidence="2 3" key="1">
    <citation type="journal article" date="2014" name="Genome Announc.">
        <title>Draft Genome Sequence of Magnetospirillum sp. Strain SO-1, a Freshwater Magnetotactic Bacterium Isolated from the Ol'khovka River, Russia.</title>
        <authorList>
            <person name="Grouzdev D.S."/>
            <person name="Dziuba M.V."/>
            <person name="Sukhacheva M.S."/>
            <person name="Mardanov A.V."/>
            <person name="Beletskiy A.V."/>
            <person name="Kuznetsov B.B."/>
            <person name="Skryabin K.G."/>
        </authorList>
    </citation>
    <scope>NUCLEOTIDE SEQUENCE [LARGE SCALE GENOMIC DNA]</scope>
    <source>
        <strain evidence="2 3">SO-1</strain>
    </source>
</reference>
<dbReference type="OrthoDB" id="2086138at2"/>
<dbReference type="AlphaFoldDB" id="M3A701"/>
<evidence type="ECO:0000256" key="1">
    <source>
        <dbReference type="SAM" id="MobiDB-lite"/>
    </source>
</evidence>
<dbReference type="eggNOG" id="ENOG503307M">
    <property type="taxonomic scope" value="Bacteria"/>
</dbReference>
<evidence type="ECO:0000313" key="2">
    <source>
        <dbReference type="EMBL" id="EME68269.1"/>
    </source>
</evidence>
<gene>
    <name evidence="2" type="ORF">H261_19204</name>
</gene>
<evidence type="ECO:0000313" key="3">
    <source>
        <dbReference type="Proteomes" id="UP000011744"/>
    </source>
</evidence>
<proteinExistence type="predicted"/>